<keyword evidence="5" id="KW-0274">FAD</keyword>
<keyword evidence="19" id="KW-1185">Reference proteome</keyword>
<evidence type="ECO:0000256" key="6">
    <source>
        <dbReference type="ARBA" id="ARBA00023002"/>
    </source>
</evidence>
<dbReference type="Pfam" id="PF05199">
    <property type="entry name" value="GMC_oxred_C"/>
    <property type="match status" value="1"/>
</dbReference>
<dbReference type="Pfam" id="PF13450">
    <property type="entry name" value="NAD_binding_8"/>
    <property type="match status" value="1"/>
</dbReference>
<evidence type="ECO:0000256" key="8">
    <source>
        <dbReference type="ARBA" id="ARBA00023166"/>
    </source>
</evidence>
<dbReference type="Gene3D" id="3.50.50.60">
    <property type="entry name" value="FAD/NAD(P)-binding domain"/>
    <property type="match status" value="3"/>
</dbReference>
<dbReference type="EMBL" id="PTJD01000005">
    <property type="protein sequence ID" value="PPK96115.1"/>
    <property type="molecule type" value="Genomic_DNA"/>
</dbReference>
<keyword evidence="8" id="KW-1207">Sterol metabolism</keyword>
<evidence type="ECO:0000256" key="14">
    <source>
        <dbReference type="ARBA" id="ARBA00049744"/>
    </source>
</evidence>
<comment type="cofactor">
    <cofactor evidence="1">
        <name>FAD</name>
        <dbReference type="ChEBI" id="CHEBI:57692"/>
    </cofactor>
</comment>
<feature type="compositionally biased region" description="Low complexity" evidence="16">
    <location>
        <begin position="554"/>
        <end position="563"/>
    </location>
</feature>
<dbReference type="EC" id="1.1.3.6" evidence="13"/>
<protein>
    <recommendedName>
        <fullName evidence="14">Cholesterol oxidase</fullName>
        <ecNumber evidence="13">1.1.3.6</ecNumber>
        <ecNumber evidence="11">5.3.3.1</ecNumber>
    </recommendedName>
    <alternativeName>
        <fullName evidence="15">Cholesterol isomerase</fullName>
    </alternativeName>
</protein>
<keyword evidence="6" id="KW-0560">Oxidoreductase</keyword>
<dbReference type="GO" id="GO:0008203">
    <property type="term" value="P:cholesterol metabolic process"/>
    <property type="evidence" value="ECO:0007669"/>
    <property type="project" value="UniProtKB-KW"/>
</dbReference>
<name>A0A2S6IPL6_9ACTN</name>
<sequence>MDEDYDVLVVGSGFGGSVTALRLSEKGYRVGVLEAGRRFADADLPATSWDVRRFLWAPRLGCTGIQRIHVLPDVVVLAGAGVGGGSLVYAGTLYRPQSDTFYRDPQWAHLADWREELAPFYDQAERMLGVVPSRTTTPCDEVLRAVADGMGAGCRVTSVPVGVFFGREGREEPGVRVEDPYFGGAGPPRTGCLQCGECMSGCRHGAKNTLVKNYLHLAERAGARVHPLTAAVALRPRPGGGYAVDAVPPGARRCGRAARTFTARHVVLAAGTWGTQFLLHRMRAEGHLPRLSPRLGALTRTNSESIGGVSVRWRDRRGRDFTRGTAITSALDLDEHTRVEFVRYGHGSNAMGLLQTVLTDGGGRLPRWVAWLVQVLRHPGLLVSHLAGLRHWSERTIISLVMQSHDNSITVRGTRTRLGRFALTSGPGHGPPNPTWIPAAADVLRRTAALVGGYPSGNAGEVLDAPMTAHFLGGCAIGGSPEHGVVDAYHRVFGHPGLHVVDGSAVCANLGVNPSLTIAAQAERAAAFWPNRGEADPRPPLGAPYRRLPPVAPHRPAVPAHAPTALRLRPAGPHAGAGTRPPSAG</sequence>
<keyword evidence="7" id="KW-0443">Lipid metabolism</keyword>
<dbReference type="Proteomes" id="UP000239485">
    <property type="component" value="Unassembled WGS sequence"/>
</dbReference>
<evidence type="ECO:0000256" key="13">
    <source>
        <dbReference type="ARBA" id="ARBA00049723"/>
    </source>
</evidence>
<dbReference type="InterPro" id="IPR036188">
    <property type="entry name" value="FAD/NAD-bd_sf"/>
</dbReference>
<evidence type="ECO:0000256" key="15">
    <source>
        <dbReference type="ARBA" id="ARBA00049778"/>
    </source>
</evidence>
<evidence type="ECO:0000256" key="2">
    <source>
        <dbReference type="ARBA" id="ARBA00010790"/>
    </source>
</evidence>
<dbReference type="EC" id="5.3.3.1" evidence="11"/>
<evidence type="ECO:0000259" key="17">
    <source>
        <dbReference type="Pfam" id="PF05199"/>
    </source>
</evidence>
<dbReference type="RefSeq" id="WP_104432482.1">
    <property type="nucleotide sequence ID" value="NZ_PTJD01000005.1"/>
</dbReference>
<reference evidence="18 19" key="1">
    <citation type="submission" date="2018-02" db="EMBL/GenBank/DDBJ databases">
        <title>Genomic Encyclopedia of Archaeal and Bacterial Type Strains, Phase II (KMG-II): from individual species to whole genera.</title>
        <authorList>
            <person name="Goeker M."/>
        </authorList>
    </citation>
    <scope>NUCLEOTIDE SEQUENCE [LARGE SCALE GENOMIC DNA]</scope>
    <source>
        <strain evidence="18 19">DSM 22857</strain>
    </source>
</reference>
<dbReference type="InterPro" id="IPR052542">
    <property type="entry name" value="Cholesterol_Oxidase"/>
</dbReference>
<dbReference type="InterPro" id="IPR007867">
    <property type="entry name" value="GMC_OxRtase_C"/>
</dbReference>
<dbReference type="GO" id="GO:0016995">
    <property type="term" value="F:cholesterol oxidase activity"/>
    <property type="evidence" value="ECO:0007669"/>
    <property type="project" value="UniProtKB-EC"/>
</dbReference>
<evidence type="ECO:0000256" key="16">
    <source>
        <dbReference type="SAM" id="MobiDB-lite"/>
    </source>
</evidence>
<keyword evidence="4" id="KW-0285">Flavoprotein</keyword>
<evidence type="ECO:0000256" key="7">
    <source>
        <dbReference type="ARBA" id="ARBA00023098"/>
    </source>
</evidence>
<proteinExistence type="inferred from homology"/>
<dbReference type="GO" id="GO:0004769">
    <property type="term" value="F:steroid Delta-isomerase activity"/>
    <property type="evidence" value="ECO:0007669"/>
    <property type="project" value="UniProtKB-EC"/>
</dbReference>
<evidence type="ECO:0000256" key="12">
    <source>
        <dbReference type="ARBA" id="ARBA00049645"/>
    </source>
</evidence>
<comment type="similarity">
    <text evidence="2">Belongs to the GMC oxidoreductase family.</text>
</comment>
<evidence type="ECO:0000256" key="10">
    <source>
        <dbReference type="ARBA" id="ARBA00023235"/>
    </source>
</evidence>
<gene>
    <name evidence="18" type="ORF">CLV92_105217</name>
</gene>
<evidence type="ECO:0000256" key="5">
    <source>
        <dbReference type="ARBA" id="ARBA00022827"/>
    </source>
</evidence>
<comment type="pathway">
    <text evidence="12">Steroid metabolism; cholesterol degradation.</text>
</comment>
<evidence type="ECO:0000256" key="3">
    <source>
        <dbReference type="ARBA" id="ARBA00022548"/>
    </source>
</evidence>
<dbReference type="PANTHER" id="PTHR47470:SF1">
    <property type="entry name" value="FAD-DEPENDENT OXIDOREDUCTASE 2 FAD BINDING DOMAIN-CONTAINING PROTEIN"/>
    <property type="match status" value="1"/>
</dbReference>
<evidence type="ECO:0000256" key="9">
    <source>
        <dbReference type="ARBA" id="ARBA00023221"/>
    </source>
</evidence>
<comment type="caution">
    <text evidence="18">The sequence shown here is derived from an EMBL/GenBank/DDBJ whole genome shotgun (WGS) entry which is preliminary data.</text>
</comment>
<evidence type="ECO:0000256" key="1">
    <source>
        <dbReference type="ARBA" id="ARBA00001974"/>
    </source>
</evidence>
<accession>A0A2S6IPL6</accession>
<dbReference type="SUPFAM" id="SSF51905">
    <property type="entry name" value="FAD/NAD(P)-binding domain"/>
    <property type="match status" value="1"/>
</dbReference>
<dbReference type="OrthoDB" id="517968at2"/>
<keyword evidence="9" id="KW-0753">Steroid metabolism</keyword>
<organism evidence="18 19">
    <name type="scientific">Kineococcus xinjiangensis</name>
    <dbReference type="NCBI Taxonomy" id="512762"/>
    <lineage>
        <taxon>Bacteria</taxon>
        <taxon>Bacillati</taxon>
        <taxon>Actinomycetota</taxon>
        <taxon>Actinomycetes</taxon>
        <taxon>Kineosporiales</taxon>
        <taxon>Kineosporiaceae</taxon>
        <taxon>Kineococcus</taxon>
    </lineage>
</organism>
<evidence type="ECO:0000256" key="11">
    <source>
        <dbReference type="ARBA" id="ARBA00038856"/>
    </source>
</evidence>
<dbReference type="AlphaFoldDB" id="A0A2S6IPL6"/>
<evidence type="ECO:0000313" key="19">
    <source>
        <dbReference type="Proteomes" id="UP000239485"/>
    </source>
</evidence>
<keyword evidence="10" id="KW-0413">Isomerase</keyword>
<keyword evidence="3" id="KW-0153">Cholesterol metabolism</keyword>
<feature type="domain" description="Glucose-methanol-choline oxidoreductase C-terminal" evidence="17">
    <location>
        <begin position="468"/>
        <end position="522"/>
    </location>
</feature>
<evidence type="ECO:0000313" key="18">
    <source>
        <dbReference type="EMBL" id="PPK96115.1"/>
    </source>
</evidence>
<dbReference type="PANTHER" id="PTHR47470">
    <property type="entry name" value="CHOLESTEROL OXIDASE"/>
    <property type="match status" value="1"/>
</dbReference>
<evidence type="ECO:0000256" key="4">
    <source>
        <dbReference type="ARBA" id="ARBA00022630"/>
    </source>
</evidence>
<feature type="region of interest" description="Disordered" evidence="16">
    <location>
        <begin position="531"/>
        <end position="585"/>
    </location>
</feature>